<dbReference type="EMBL" id="QGKX02000004">
    <property type="protein sequence ID" value="KAF3602147.1"/>
    <property type="molecule type" value="Genomic_DNA"/>
</dbReference>
<gene>
    <name evidence="1" type="ORF">F2Q69_00036941</name>
</gene>
<evidence type="ECO:0000313" key="2">
    <source>
        <dbReference type="Proteomes" id="UP000712600"/>
    </source>
</evidence>
<accession>A0A8S9SMS7</accession>
<sequence>MFRVINFPKTTIPLVNPYEYFAKNPSAFSIKGVRDLIKASSSREVMEYVQSSKFSSCQVPASSGPSQKGTIADYSASKIQSLRYMDDWAVSIKK</sequence>
<name>A0A8S9SMS7_BRACR</name>
<organism evidence="1 2">
    <name type="scientific">Brassica cretica</name>
    <name type="common">Mustard</name>
    <dbReference type="NCBI Taxonomy" id="69181"/>
    <lineage>
        <taxon>Eukaryota</taxon>
        <taxon>Viridiplantae</taxon>
        <taxon>Streptophyta</taxon>
        <taxon>Embryophyta</taxon>
        <taxon>Tracheophyta</taxon>
        <taxon>Spermatophyta</taxon>
        <taxon>Magnoliopsida</taxon>
        <taxon>eudicotyledons</taxon>
        <taxon>Gunneridae</taxon>
        <taxon>Pentapetalae</taxon>
        <taxon>rosids</taxon>
        <taxon>malvids</taxon>
        <taxon>Brassicales</taxon>
        <taxon>Brassicaceae</taxon>
        <taxon>Brassiceae</taxon>
        <taxon>Brassica</taxon>
    </lineage>
</organism>
<protein>
    <submittedName>
        <fullName evidence="1">Uncharacterized protein</fullName>
    </submittedName>
</protein>
<comment type="caution">
    <text evidence="1">The sequence shown here is derived from an EMBL/GenBank/DDBJ whole genome shotgun (WGS) entry which is preliminary data.</text>
</comment>
<reference evidence="1" key="1">
    <citation type="submission" date="2019-12" db="EMBL/GenBank/DDBJ databases">
        <title>Genome sequencing and annotation of Brassica cretica.</title>
        <authorList>
            <person name="Studholme D.J."/>
            <person name="Sarris P."/>
        </authorList>
    </citation>
    <scope>NUCLEOTIDE SEQUENCE</scope>
    <source>
        <strain evidence="1">PFS-109/04</strain>
        <tissue evidence="1">Leaf</tissue>
    </source>
</reference>
<evidence type="ECO:0000313" key="1">
    <source>
        <dbReference type="EMBL" id="KAF3602147.1"/>
    </source>
</evidence>
<dbReference type="AlphaFoldDB" id="A0A8S9SMS7"/>
<proteinExistence type="predicted"/>
<dbReference type="Proteomes" id="UP000712600">
    <property type="component" value="Unassembled WGS sequence"/>
</dbReference>